<evidence type="ECO:0000313" key="5">
    <source>
        <dbReference type="Proteomes" id="UP001187192"/>
    </source>
</evidence>
<comment type="caution">
    <text evidence="4">The sequence shown here is derived from an EMBL/GenBank/DDBJ whole genome shotgun (WGS) entry which is preliminary data.</text>
</comment>
<proteinExistence type="predicted"/>
<dbReference type="Gene3D" id="3.90.70.130">
    <property type="match status" value="1"/>
</dbReference>
<protein>
    <recommendedName>
        <fullName evidence="3">UFSP1/2/DUB catalytic domain-containing protein</fullName>
    </recommendedName>
</protein>
<dbReference type="Proteomes" id="UP001187192">
    <property type="component" value="Unassembled WGS sequence"/>
</dbReference>
<keyword evidence="1" id="KW-0378">Hydrolase</keyword>
<keyword evidence="5" id="KW-1185">Reference proteome</keyword>
<reference evidence="4" key="1">
    <citation type="submission" date="2023-07" db="EMBL/GenBank/DDBJ databases">
        <title>draft genome sequence of fig (Ficus carica).</title>
        <authorList>
            <person name="Takahashi T."/>
            <person name="Nishimura K."/>
        </authorList>
    </citation>
    <scope>NUCLEOTIDE SEQUENCE</scope>
</reference>
<dbReference type="GO" id="GO:0019783">
    <property type="term" value="F:ubiquitin-like protein peptidase activity"/>
    <property type="evidence" value="ECO:0007669"/>
    <property type="project" value="UniProtKB-ARBA"/>
</dbReference>
<evidence type="ECO:0000259" key="3">
    <source>
        <dbReference type="Pfam" id="PF07910"/>
    </source>
</evidence>
<dbReference type="AlphaFoldDB" id="A0AA88A240"/>
<dbReference type="Pfam" id="PF07910">
    <property type="entry name" value="Peptidase_C78"/>
    <property type="match status" value="2"/>
</dbReference>
<accession>A0AA88A240</accession>
<dbReference type="EMBL" id="BTGU01000018">
    <property type="protein sequence ID" value="GMN44255.1"/>
    <property type="molecule type" value="Genomic_DNA"/>
</dbReference>
<feature type="domain" description="UFSP1/2/DUB catalytic" evidence="3">
    <location>
        <begin position="306"/>
        <end position="409"/>
    </location>
</feature>
<feature type="region of interest" description="Disordered" evidence="2">
    <location>
        <begin position="273"/>
        <end position="302"/>
    </location>
</feature>
<dbReference type="PANTHER" id="PTHR48153">
    <property type="entry name" value="UFM1-SPECIFIC PROTEASE 2"/>
    <property type="match status" value="1"/>
</dbReference>
<feature type="domain" description="UFSP1/2/DUB catalytic" evidence="3">
    <location>
        <begin position="115"/>
        <end position="224"/>
    </location>
</feature>
<dbReference type="InterPro" id="IPR012462">
    <property type="entry name" value="UFSP1/2_DUB_cat"/>
</dbReference>
<organism evidence="4 5">
    <name type="scientific">Ficus carica</name>
    <name type="common">Common fig</name>
    <dbReference type="NCBI Taxonomy" id="3494"/>
    <lineage>
        <taxon>Eukaryota</taxon>
        <taxon>Viridiplantae</taxon>
        <taxon>Streptophyta</taxon>
        <taxon>Embryophyta</taxon>
        <taxon>Tracheophyta</taxon>
        <taxon>Spermatophyta</taxon>
        <taxon>Magnoliopsida</taxon>
        <taxon>eudicotyledons</taxon>
        <taxon>Gunneridae</taxon>
        <taxon>Pentapetalae</taxon>
        <taxon>rosids</taxon>
        <taxon>fabids</taxon>
        <taxon>Rosales</taxon>
        <taxon>Moraceae</taxon>
        <taxon>Ficeae</taxon>
        <taxon>Ficus</taxon>
    </lineage>
</organism>
<feature type="region of interest" description="Disordered" evidence="2">
    <location>
        <begin position="53"/>
        <end position="73"/>
    </location>
</feature>
<gene>
    <name evidence="4" type="ORF">TIFTF001_013459</name>
</gene>
<evidence type="ECO:0000256" key="2">
    <source>
        <dbReference type="SAM" id="MobiDB-lite"/>
    </source>
</evidence>
<dbReference type="PANTHER" id="PTHR48153:SF4">
    <property type="entry name" value="UBIQUITIN CARBOXYL-TERMINAL HYDROLASE MUG105"/>
    <property type="match status" value="1"/>
</dbReference>
<feature type="compositionally biased region" description="Low complexity" evidence="2">
    <location>
        <begin position="278"/>
        <end position="292"/>
    </location>
</feature>
<evidence type="ECO:0000256" key="1">
    <source>
        <dbReference type="ARBA" id="ARBA00022801"/>
    </source>
</evidence>
<sequence>MAAIAMDSTACPFCNLLVPSSELQWHANNHFEDEQEQQQLAIDSELARQLVLAPPSPPSNFRESSSSNGGQKIHENIPCSIDLQKRGVFHRIEGGLMALLRNCLESDPDNTTSILSSYVDHFQSTKSEDVGWGCGWRNIQMLSSHLLSQRPEAREVLFGGLGFVPDIPSLQRWLEVAWEKGFDEPGAEHFDHKIYGLKKWIGTTECAALLRSFGVRAMVVDFGPKELELLYLSVPGSSVGKEGKSVMCKGGKRRGVQGYGPMDRYVFRKNQSFHQGDSSVSERTSGSSVELGGSSGNEKNVNGKGAGHQVLVDWVWNYFSDKNTTKSGSHRVIVSGKAPLYFQHDGHSRTIVGIQIKFQRNGTQQYNLLILDPGHRSAALEKSLRERVGWQKLIKRGIHTLKKPQYQLCYVDPGIATGEDLKSLKTINSTFLEI</sequence>
<evidence type="ECO:0000313" key="4">
    <source>
        <dbReference type="EMBL" id="GMN44255.1"/>
    </source>
</evidence>
<name>A0AA88A240_FICCA</name>